<accession>K1V3W9</accession>
<evidence type="ECO:0000313" key="3">
    <source>
        <dbReference type="Proteomes" id="UP000006757"/>
    </source>
</evidence>
<gene>
    <name evidence="2" type="ORF">A1Q2_07056</name>
</gene>
<comment type="caution">
    <text evidence="2">The sequence shown here is derived from an EMBL/GenBank/DDBJ whole genome shotgun (WGS) entry which is preliminary data.</text>
</comment>
<dbReference type="HOGENOM" id="CLU_425254_0_0_1"/>
<sequence>MLGTRCLLRQALLPRHYPSRPPPPTRELLQRADALLRERPTTTSACHTHLDTVYALIKDLQPRNAQKESWKAWSAKMKLWTHWLDGIRQLHGLGALALRKPDGRQRLKADDFTPLLLSLQSPSWMETRAAKEGNVKPDIDRVFKTMYELGLRPTPFHLMLALQRVPIGEMLGRAERIENPKSEALGGLDRVALQLRPMLRRSMLSRVGLRRRSGVRHHEVELQKLQHYVDWQVIEAVARGDARFEPALQAARESRAKLLASLLDKIVRADLGEDVRIEMEELNAAFLHIMDVLQLGTSPGFVDSEGKGVDLADPIEAYKLLVAGTDIFKRGGRRPEPEPALTEQSPTTASEPHRTQLQPPPVLVSIPPSAYSSLSITASPASIDPSIDPSASSLSPRQLPLCTPLSPDSLDSSPILSLTIPRPISVAAEHWARTPKHPARQCLKRLAIACARTNDFKGTLQLCAATTFPISGWRQAPYLAGAAQTTDDLKLLLPHLERLKVTPAAQAPVQTLESVPGVVWRLRRLALMLDAEALKAGEERERTYTERLDVLFRRWGVLPPRAGDTGRGAAPILEEPDIDAGSGTEAVSLRAEPQPAARKTRLVRDRPLLTALYTATVPASPRVTPAPTTKLDRLLLAARSATPQ</sequence>
<dbReference type="EMBL" id="AMBO01000385">
    <property type="protein sequence ID" value="EKC98634.1"/>
    <property type="molecule type" value="Genomic_DNA"/>
</dbReference>
<evidence type="ECO:0000256" key="1">
    <source>
        <dbReference type="SAM" id="MobiDB-lite"/>
    </source>
</evidence>
<dbReference type="Proteomes" id="UP000006757">
    <property type="component" value="Unassembled WGS sequence"/>
</dbReference>
<keyword evidence="3" id="KW-1185">Reference proteome</keyword>
<organism evidence="2 3">
    <name type="scientific">Trichosporon asahii var. asahii (strain CBS 8904)</name>
    <name type="common">Yeast</name>
    <dbReference type="NCBI Taxonomy" id="1220162"/>
    <lineage>
        <taxon>Eukaryota</taxon>
        <taxon>Fungi</taxon>
        <taxon>Dikarya</taxon>
        <taxon>Basidiomycota</taxon>
        <taxon>Agaricomycotina</taxon>
        <taxon>Tremellomycetes</taxon>
        <taxon>Trichosporonales</taxon>
        <taxon>Trichosporonaceae</taxon>
        <taxon>Trichosporon</taxon>
    </lineage>
</organism>
<proteinExistence type="predicted"/>
<feature type="region of interest" description="Disordered" evidence="1">
    <location>
        <begin position="329"/>
        <end position="362"/>
    </location>
</feature>
<dbReference type="AlphaFoldDB" id="K1V3W9"/>
<name>K1V3W9_TRIAC</name>
<protein>
    <submittedName>
        <fullName evidence="2">Uncharacterized protein</fullName>
    </submittedName>
</protein>
<dbReference type="InParanoid" id="K1V3W9"/>
<evidence type="ECO:0000313" key="2">
    <source>
        <dbReference type="EMBL" id="EKC98634.1"/>
    </source>
</evidence>
<reference evidence="2 3" key="1">
    <citation type="journal article" date="2012" name="Eukaryot. Cell">
        <title>Genome sequence of the Trichosporon asahii environmental strain CBS 8904.</title>
        <authorList>
            <person name="Yang R.Y."/>
            <person name="Li H.T."/>
            <person name="Zhu H."/>
            <person name="Zhou G.P."/>
            <person name="Wang M."/>
            <person name="Wang L."/>
        </authorList>
    </citation>
    <scope>NUCLEOTIDE SEQUENCE [LARGE SCALE GENOMIC DNA]</scope>
    <source>
        <strain evidence="2 3">CBS 8904</strain>
    </source>
</reference>